<keyword evidence="2" id="KW-1185">Reference proteome</keyword>
<accession>A0ABQ6Y876</accession>
<gene>
    <name evidence="1" type="ORF">A6D6_02285</name>
</gene>
<dbReference type="Proteomes" id="UP000771797">
    <property type="component" value="Unassembled WGS sequence"/>
</dbReference>
<sequence length="558" mass="63606">MEFSKGISSFMLAGSLLLSSGNAISDNYAEHNTERSSWFYSQAKKVEKKFKDWVEDSINEAFEKGALTLLGESLANTFGKKILSSLSGLISVGPFISFDGMISLTGSSGEARLARKIEIMTRLILDAIDASKEEIINSVEQQFQDETMARLNTIIRDYGIYNSRSEEGRKSDYRLLQNLISDANYVLERMEIKTDKSLENLHSYMNIASIQMLMQREYTHWLYVNEINPNATEEEIQEETQKVLKTQLDYVVTYITESAVGDIEYWRNDFRSQFPTYDTVTGYADSREYDAPMDEPSWRFFISRDSLYNTGWQGYAHYYSYPMGDGRIRIGTILHSIFEGDIQLPNHPDSYACNYYDAAGKLIATENKSVTWIATKDPKTLCIPRAEDIKTAIDRHREDEDSFEHYIIDGYLPVQQMIDTWWDMTGNQRSRRLSSVDNYVYSAAQKYSDLSVNIQDVENGKGKIRINNFGQADTGRVILRFSANGKFFITGLELDDGTLIQLPYTCTSQSQCILPILNAESQFHVLFSYGSSTTTFNASVKSSTKELGMENNYASEEI</sequence>
<evidence type="ECO:0000313" key="2">
    <source>
        <dbReference type="Proteomes" id="UP000771797"/>
    </source>
</evidence>
<dbReference type="EMBL" id="AQPF01000016">
    <property type="protein sequence ID" value="KAF0805479.1"/>
    <property type="molecule type" value="Genomic_DNA"/>
</dbReference>
<name>A0ABQ6Y876_9GAMM</name>
<evidence type="ECO:0008006" key="3">
    <source>
        <dbReference type="Google" id="ProtNLM"/>
    </source>
</evidence>
<organism evidence="1 2">
    <name type="scientific">Alcanivorax xiamenensis</name>
    <dbReference type="NCBI Taxonomy" id="1177156"/>
    <lineage>
        <taxon>Bacteria</taxon>
        <taxon>Pseudomonadati</taxon>
        <taxon>Pseudomonadota</taxon>
        <taxon>Gammaproteobacteria</taxon>
        <taxon>Oceanospirillales</taxon>
        <taxon>Alcanivoracaceae</taxon>
        <taxon>Alcanivorax</taxon>
    </lineage>
</organism>
<protein>
    <recommendedName>
        <fullName evidence="3">Delta endotoxin, N-terminal domain</fullName>
    </recommendedName>
</protein>
<proteinExistence type="predicted"/>
<comment type="caution">
    <text evidence="1">The sequence shown here is derived from an EMBL/GenBank/DDBJ whole genome shotgun (WGS) entry which is preliminary data.</text>
</comment>
<dbReference type="RefSeq" id="WP_159660807.1">
    <property type="nucleotide sequence ID" value="NZ_AQPF01000016.1"/>
</dbReference>
<reference evidence="1 2" key="1">
    <citation type="submission" date="2012-09" db="EMBL/GenBank/DDBJ databases">
        <title>Genome Sequence of alkane-degrading Bacterium Alcanivorax sp. 6-D-6.</title>
        <authorList>
            <person name="Lai Q."/>
            <person name="Shao Z."/>
        </authorList>
    </citation>
    <scope>NUCLEOTIDE SEQUENCE [LARGE SCALE GENOMIC DNA]</scope>
    <source>
        <strain evidence="1 2">6-D-6</strain>
    </source>
</reference>
<evidence type="ECO:0000313" key="1">
    <source>
        <dbReference type="EMBL" id="KAF0805479.1"/>
    </source>
</evidence>